<gene>
    <name evidence="1" type="ORF">LCGC14_1678000</name>
</gene>
<accession>A0A0F9HPJ3</accession>
<organism evidence="1">
    <name type="scientific">marine sediment metagenome</name>
    <dbReference type="NCBI Taxonomy" id="412755"/>
    <lineage>
        <taxon>unclassified sequences</taxon>
        <taxon>metagenomes</taxon>
        <taxon>ecological metagenomes</taxon>
    </lineage>
</organism>
<proteinExistence type="predicted"/>
<reference evidence="1" key="1">
    <citation type="journal article" date="2015" name="Nature">
        <title>Complex archaea that bridge the gap between prokaryotes and eukaryotes.</title>
        <authorList>
            <person name="Spang A."/>
            <person name="Saw J.H."/>
            <person name="Jorgensen S.L."/>
            <person name="Zaremba-Niedzwiedzka K."/>
            <person name="Martijn J."/>
            <person name="Lind A.E."/>
            <person name="van Eijk R."/>
            <person name="Schleper C."/>
            <person name="Guy L."/>
            <person name="Ettema T.J."/>
        </authorList>
    </citation>
    <scope>NUCLEOTIDE SEQUENCE</scope>
</reference>
<dbReference type="EMBL" id="LAZR01014503">
    <property type="protein sequence ID" value="KKM17221.1"/>
    <property type="molecule type" value="Genomic_DNA"/>
</dbReference>
<comment type="caution">
    <text evidence="1">The sequence shown here is derived from an EMBL/GenBank/DDBJ whole genome shotgun (WGS) entry which is preliminary data.</text>
</comment>
<dbReference type="AlphaFoldDB" id="A0A0F9HPJ3"/>
<protein>
    <submittedName>
        <fullName evidence="1">Uncharacterized protein</fullName>
    </submittedName>
</protein>
<feature type="non-terminal residue" evidence="1">
    <location>
        <position position="1"/>
    </location>
</feature>
<sequence length="190" mass="22006">PVWRDKVFTLLEYMDWYAKTQSDWKKPKGRRDKYEMFSYPSDWGGFNVPSYVFDRLDLHTIPDVNTYDEFMQSVVGLIRSTGVNRFYLIGTTEGPEVDYYLDHEISHGFYYTNGPYRKAAEALLEAAGPYVFDRIKNWLTSGGYCEEVIVDECIAYLATGLPAKLEKNKLCVEAQAPFKKLLKAFKKVSK</sequence>
<name>A0A0F9HPJ3_9ZZZZ</name>
<evidence type="ECO:0000313" key="1">
    <source>
        <dbReference type="EMBL" id="KKM17221.1"/>
    </source>
</evidence>